<accession>A0A3B5MLH9</accession>
<dbReference type="InterPro" id="IPR008914">
    <property type="entry name" value="PEBP"/>
</dbReference>
<dbReference type="Pfam" id="PF01161">
    <property type="entry name" value="PBP"/>
    <property type="match status" value="1"/>
</dbReference>
<dbReference type="Ensembl" id="ENSXCOT00000022258.1">
    <property type="protein sequence ID" value="ENSXCOP00000021991.1"/>
    <property type="gene ID" value="ENSXCOG00000016430.1"/>
</dbReference>
<keyword evidence="2" id="KW-1185">Reference proteome</keyword>
<sequence>MTSNDDMKAKCALFTETAGGLEVIYPELDVDKCLMIPKNHKFREKISTVWKAPQIYFSGAEKVRIQSMPGFLMTYIRYSSSALPALMILVLCFADYHPPTPPQKTGFHRYQFMLFEQPPHTKISLTEEESSRGKWDFQAFVERFTLGEPVAPGWPTFQPQRYTHSPPPQGKTSQYRVPGHTWGFSDGLHP</sequence>
<dbReference type="PANTHER" id="PTHR11362:SF82">
    <property type="entry name" value="PHOSPHATIDYLETHANOLAMINE-BINDING PROTEIN 4"/>
    <property type="match status" value="1"/>
</dbReference>
<protein>
    <recommendedName>
        <fullName evidence="3">Phosphatidylethanolamine binding protein 4</fullName>
    </recommendedName>
</protein>
<dbReference type="STRING" id="32473.ENSXCOP00000021991"/>
<dbReference type="AlphaFoldDB" id="A0A3B5MLH9"/>
<dbReference type="Proteomes" id="UP000261380">
    <property type="component" value="Unplaced"/>
</dbReference>
<name>A0A3B5MLH9_9TELE</name>
<evidence type="ECO:0008006" key="3">
    <source>
        <dbReference type="Google" id="ProtNLM"/>
    </source>
</evidence>
<dbReference type="SUPFAM" id="SSF49777">
    <property type="entry name" value="PEBP-like"/>
    <property type="match status" value="1"/>
</dbReference>
<dbReference type="InterPro" id="IPR035810">
    <property type="entry name" value="PEBP_euk"/>
</dbReference>
<evidence type="ECO:0000313" key="1">
    <source>
        <dbReference type="Ensembl" id="ENSXCOP00000021991.1"/>
    </source>
</evidence>
<dbReference type="InterPro" id="IPR036610">
    <property type="entry name" value="PEBP-like_sf"/>
</dbReference>
<proteinExistence type="predicted"/>
<dbReference type="Gene3D" id="3.90.280.10">
    <property type="entry name" value="PEBP-like"/>
    <property type="match status" value="1"/>
</dbReference>
<dbReference type="PANTHER" id="PTHR11362">
    <property type="entry name" value="PHOSPHATIDYLETHANOLAMINE-BINDING PROTEIN"/>
    <property type="match status" value="1"/>
</dbReference>
<dbReference type="GeneTree" id="ENSGT01030000237754"/>
<reference evidence="1" key="2">
    <citation type="submission" date="2025-09" db="UniProtKB">
        <authorList>
            <consortium name="Ensembl"/>
        </authorList>
    </citation>
    <scope>IDENTIFICATION</scope>
</reference>
<organism evidence="1 2">
    <name type="scientific">Xiphophorus couchianus</name>
    <name type="common">Monterrey platyfish</name>
    <dbReference type="NCBI Taxonomy" id="32473"/>
    <lineage>
        <taxon>Eukaryota</taxon>
        <taxon>Metazoa</taxon>
        <taxon>Chordata</taxon>
        <taxon>Craniata</taxon>
        <taxon>Vertebrata</taxon>
        <taxon>Euteleostomi</taxon>
        <taxon>Actinopterygii</taxon>
        <taxon>Neopterygii</taxon>
        <taxon>Teleostei</taxon>
        <taxon>Neoteleostei</taxon>
        <taxon>Acanthomorphata</taxon>
        <taxon>Ovalentaria</taxon>
        <taxon>Atherinomorphae</taxon>
        <taxon>Cyprinodontiformes</taxon>
        <taxon>Poeciliidae</taxon>
        <taxon>Poeciliinae</taxon>
        <taxon>Xiphophorus</taxon>
    </lineage>
</organism>
<reference evidence="1" key="1">
    <citation type="submission" date="2025-08" db="UniProtKB">
        <authorList>
            <consortium name="Ensembl"/>
        </authorList>
    </citation>
    <scope>IDENTIFICATION</scope>
</reference>
<evidence type="ECO:0000313" key="2">
    <source>
        <dbReference type="Proteomes" id="UP000261380"/>
    </source>
</evidence>